<feature type="domain" description="ABC transporter" evidence="9">
    <location>
        <begin position="452"/>
        <end position="687"/>
    </location>
</feature>
<keyword evidence="6 8" id="KW-1133">Transmembrane helix</keyword>
<dbReference type="PROSITE" id="PS00211">
    <property type="entry name" value="ABC_TRANSPORTER_1"/>
    <property type="match status" value="1"/>
</dbReference>
<feature type="transmembrane region" description="Helical" evidence="8">
    <location>
        <begin position="169"/>
        <end position="190"/>
    </location>
</feature>
<comment type="subcellular location">
    <subcellularLocation>
        <location evidence="1">Cell membrane</location>
        <topology evidence="1">Multi-pass membrane protein</topology>
    </subcellularLocation>
</comment>
<dbReference type="EMBL" id="JAMFLX010000023">
    <property type="protein sequence ID" value="MCL6271299.1"/>
    <property type="molecule type" value="Genomic_DNA"/>
</dbReference>
<dbReference type="Proteomes" id="UP001203338">
    <property type="component" value="Unassembled WGS sequence"/>
</dbReference>
<evidence type="ECO:0000259" key="10">
    <source>
        <dbReference type="PROSITE" id="PS50929"/>
    </source>
</evidence>
<reference evidence="12 13" key="1">
    <citation type="submission" date="2022-05" db="EMBL/GenBank/DDBJ databases">
        <authorList>
            <person name="Park J.-S."/>
        </authorList>
    </citation>
    <scope>NUCLEOTIDE SEQUENCE [LARGE SCALE GENOMIC DNA]</scope>
    <source>
        <strain evidence="12 13">2012CJ34-2</strain>
    </source>
</reference>
<dbReference type="InterPro" id="IPR003439">
    <property type="entry name" value="ABC_transporter-like_ATP-bd"/>
</dbReference>
<keyword evidence="13" id="KW-1185">Reference proteome</keyword>
<proteinExistence type="inferred from homology"/>
<evidence type="ECO:0000256" key="8">
    <source>
        <dbReference type="SAM" id="Phobius"/>
    </source>
</evidence>
<evidence type="ECO:0000256" key="5">
    <source>
        <dbReference type="ARBA" id="ARBA00022840"/>
    </source>
</evidence>
<dbReference type="InterPro" id="IPR005074">
    <property type="entry name" value="Peptidase_C39"/>
</dbReference>
<dbReference type="PANTHER" id="PTHR24221">
    <property type="entry name" value="ATP-BINDING CASSETTE SUB-FAMILY B"/>
    <property type="match status" value="1"/>
</dbReference>
<dbReference type="Pfam" id="PF00664">
    <property type="entry name" value="ABC_membrane"/>
    <property type="match status" value="1"/>
</dbReference>
<dbReference type="InterPro" id="IPR039421">
    <property type="entry name" value="Type_1_exporter"/>
</dbReference>
<evidence type="ECO:0000256" key="7">
    <source>
        <dbReference type="ARBA" id="ARBA00023136"/>
    </source>
</evidence>
<dbReference type="PROSITE" id="PS50893">
    <property type="entry name" value="ABC_TRANSPORTER_2"/>
    <property type="match status" value="1"/>
</dbReference>
<feature type="transmembrane region" description="Helical" evidence="8">
    <location>
        <begin position="246"/>
        <end position="271"/>
    </location>
</feature>
<comment type="caution">
    <text evidence="12">The sequence shown here is derived from an EMBL/GenBank/DDBJ whole genome shotgun (WGS) entry which is preliminary data.</text>
</comment>
<evidence type="ECO:0000256" key="2">
    <source>
        <dbReference type="ARBA" id="ARBA00006025"/>
    </source>
</evidence>
<keyword evidence="3 8" id="KW-0812">Transmembrane</keyword>
<dbReference type="Gene3D" id="3.90.70.10">
    <property type="entry name" value="Cysteine proteinases"/>
    <property type="match status" value="1"/>
</dbReference>
<dbReference type="Gene3D" id="3.40.50.300">
    <property type="entry name" value="P-loop containing nucleotide triphosphate hydrolases"/>
    <property type="match status" value="1"/>
</dbReference>
<evidence type="ECO:0000259" key="9">
    <source>
        <dbReference type="PROSITE" id="PS50893"/>
    </source>
</evidence>
<dbReference type="InterPro" id="IPR011527">
    <property type="entry name" value="ABC1_TM_dom"/>
</dbReference>
<organism evidence="12 13">
    <name type="scientific">Parendozoicomonas callyspongiae</name>
    <dbReference type="NCBI Taxonomy" id="2942213"/>
    <lineage>
        <taxon>Bacteria</taxon>
        <taxon>Pseudomonadati</taxon>
        <taxon>Pseudomonadota</taxon>
        <taxon>Gammaproteobacteria</taxon>
        <taxon>Oceanospirillales</taxon>
        <taxon>Endozoicomonadaceae</taxon>
        <taxon>Parendozoicomonas</taxon>
    </lineage>
</organism>
<evidence type="ECO:0000256" key="4">
    <source>
        <dbReference type="ARBA" id="ARBA00022741"/>
    </source>
</evidence>
<comment type="similarity">
    <text evidence="2">Belongs to the ABC transporter superfamily. Protein-1 exporter (TC 3.A.1.109) family.</text>
</comment>
<gene>
    <name evidence="12" type="ORF">M3P05_15345</name>
</gene>
<keyword evidence="7 8" id="KW-0472">Membrane</keyword>
<evidence type="ECO:0000259" key="11">
    <source>
        <dbReference type="PROSITE" id="PS50990"/>
    </source>
</evidence>
<dbReference type="Pfam" id="PF03412">
    <property type="entry name" value="Peptidase_C39"/>
    <property type="match status" value="1"/>
</dbReference>
<dbReference type="Pfam" id="PF00005">
    <property type="entry name" value="ABC_tran"/>
    <property type="match status" value="1"/>
</dbReference>
<evidence type="ECO:0000256" key="6">
    <source>
        <dbReference type="ARBA" id="ARBA00022989"/>
    </source>
</evidence>
<evidence type="ECO:0000313" key="12">
    <source>
        <dbReference type="EMBL" id="MCL6271299.1"/>
    </source>
</evidence>
<sequence>MVLQFLKKPADPETLRHEFCPDGQDLDPITMVRAAKKLGIKARRTKIKAKRLEKAPFPVVACRKDQSFFIIAAVKDGQALVQVPGENPEQLTLDELWERWDGDAVLMTSRAMLAGKDRKFDITWFIPVIVKYRKLFKEVLLVSFFIQLFALVTPFFFQVVMDKVLVNRGLTTLDVLVVGLVIITMFDIILNGLRTYVFSHTTSRVDVELGSRLFDHLMRLPIAFFGSRPVGQIVARVRELESMRSFLTGNALTVVLDLLFTFVFIAVMFFYSSSLTWIVLGSIPVYFIISFLITPELRARTEEKFQRGALNQAFLTESITGMETLKSMAVEPQMRQRWEEQLAGYVKASFRAVVLGICGGQSVQLVSRLVSAILLWKGAQLVIVGDLSVGQLIAFNMLSGQVAAPILRLAQLWQDFQQFRISLERLGDVLNVPTEPQQSLNRPTLPPIQGNISFENVRFRYSPVGPEILKGVNVHINAGQVVGVVGRSGSGKSTLTKLIQRLYIPELGRVLVDGNDLALLDPAWLRRQVGVVLQENILFNCSVKDNIALSDPTMSMDRIIAAAKLAGAHEFILELSHGYDTELGERGSGLSGGQRQRIAIARALITNPRILIFDEATSALDYESERAIQDNMAAICKGRTVMIIAHRLSTVRHCDRILTIEDGVVIEDGPHDQLIQQNGRYAILWSAQIGETS</sequence>
<dbReference type="PROSITE" id="PS50929">
    <property type="entry name" value="ABC_TM1F"/>
    <property type="match status" value="1"/>
</dbReference>
<feature type="domain" description="ABC transmembrane type-1" evidence="10">
    <location>
        <begin position="139"/>
        <end position="418"/>
    </location>
</feature>
<accession>A0ABT0PIT6</accession>
<dbReference type="InterPro" id="IPR027417">
    <property type="entry name" value="P-loop_NTPase"/>
</dbReference>
<dbReference type="InterPro" id="IPR003593">
    <property type="entry name" value="AAA+_ATPase"/>
</dbReference>
<dbReference type="CDD" id="cd18588">
    <property type="entry name" value="ABC_6TM_CyaB_HlyB_like"/>
    <property type="match status" value="1"/>
</dbReference>
<protein>
    <submittedName>
        <fullName evidence="12">Type I secretion system permease/ATPase</fullName>
    </submittedName>
</protein>
<keyword evidence="5" id="KW-0067">ATP-binding</keyword>
<dbReference type="SMART" id="SM00382">
    <property type="entry name" value="AAA"/>
    <property type="match status" value="1"/>
</dbReference>
<keyword evidence="4" id="KW-0547">Nucleotide-binding</keyword>
<dbReference type="SUPFAM" id="SSF52540">
    <property type="entry name" value="P-loop containing nucleoside triphosphate hydrolases"/>
    <property type="match status" value="1"/>
</dbReference>
<name>A0ABT0PIT6_9GAMM</name>
<feature type="transmembrane region" description="Helical" evidence="8">
    <location>
        <begin position="139"/>
        <end position="157"/>
    </location>
</feature>
<dbReference type="SUPFAM" id="SSF90123">
    <property type="entry name" value="ABC transporter transmembrane region"/>
    <property type="match status" value="1"/>
</dbReference>
<dbReference type="Gene3D" id="1.20.1560.10">
    <property type="entry name" value="ABC transporter type 1, transmembrane domain"/>
    <property type="match status" value="1"/>
</dbReference>
<feature type="transmembrane region" description="Helical" evidence="8">
    <location>
        <begin position="277"/>
        <end position="297"/>
    </location>
</feature>
<dbReference type="InterPro" id="IPR017871">
    <property type="entry name" value="ABC_transporter-like_CS"/>
</dbReference>
<feature type="domain" description="Peptidase C39" evidence="11">
    <location>
        <begin position="1"/>
        <end position="107"/>
    </location>
</feature>
<dbReference type="NCBIfam" id="TIGR01846">
    <property type="entry name" value="type_I_sec_HlyB"/>
    <property type="match status" value="1"/>
</dbReference>
<dbReference type="PANTHER" id="PTHR24221:SF647">
    <property type="entry name" value="BLL6336 PROTEIN"/>
    <property type="match status" value="1"/>
</dbReference>
<dbReference type="InterPro" id="IPR036640">
    <property type="entry name" value="ABC1_TM_sf"/>
</dbReference>
<dbReference type="PROSITE" id="PS50990">
    <property type="entry name" value="PEPTIDASE_C39"/>
    <property type="match status" value="1"/>
</dbReference>
<evidence type="ECO:0000256" key="3">
    <source>
        <dbReference type="ARBA" id="ARBA00022692"/>
    </source>
</evidence>
<evidence type="ECO:0000256" key="1">
    <source>
        <dbReference type="ARBA" id="ARBA00004651"/>
    </source>
</evidence>
<dbReference type="InterPro" id="IPR010132">
    <property type="entry name" value="ATPase_T1SS_HlyB"/>
</dbReference>
<evidence type="ECO:0000313" key="13">
    <source>
        <dbReference type="Proteomes" id="UP001203338"/>
    </source>
</evidence>